<gene>
    <name evidence="1" type="ORF">KsCSTR_33660</name>
</gene>
<reference evidence="1 2" key="1">
    <citation type="submission" date="2020-02" db="EMBL/GenBank/DDBJ databases">
        <title>Newly sequenced genome of strain CSTR1 showed variability in Candidatus Kuenenia stuttgartiensis genomes.</title>
        <authorList>
            <person name="Ding C."/>
            <person name="Adrian L."/>
        </authorList>
    </citation>
    <scope>NUCLEOTIDE SEQUENCE [LARGE SCALE GENOMIC DNA]</scope>
    <source>
        <strain evidence="1 2">CSTR1</strain>
    </source>
</reference>
<name>A0A6G7GTB0_KUEST</name>
<organism evidence="1 2">
    <name type="scientific">Kuenenia stuttgartiensis</name>
    <dbReference type="NCBI Taxonomy" id="174633"/>
    <lineage>
        <taxon>Bacteria</taxon>
        <taxon>Pseudomonadati</taxon>
        <taxon>Planctomycetota</taxon>
        <taxon>Candidatus Brocadiia</taxon>
        <taxon>Candidatus Brocadiales</taxon>
        <taxon>Candidatus Brocadiaceae</taxon>
        <taxon>Candidatus Kuenenia</taxon>
    </lineage>
</organism>
<sequence>MRLETDFIKLPVASTFQFLIGAMRPVIRGLFLLIDRFNSL</sequence>
<accession>A0A6G7GTB0</accession>
<dbReference type="AlphaFoldDB" id="A0A6G7GTB0"/>
<dbReference type="Proteomes" id="UP000501926">
    <property type="component" value="Chromosome"/>
</dbReference>
<dbReference type="EMBL" id="CP049055">
    <property type="protein sequence ID" value="QII12745.1"/>
    <property type="molecule type" value="Genomic_DNA"/>
</dbReference>
<evidence type="ECO:0000313" key="1">
    <source>
        <dbReference type="EMBL" id="QII12745.1"/>
    </source>
</evidence>
<protein>
    <submittedName>
        <fullName evidence="1">Uncharacterized protein</fullName>
    </submittedName>
</protein>
<evidence type="ECO:0000313" key="2">
    <source>
        <dbReference type="Proteomes" id="UP000501926"/>
    </source>
</evidence>
<proteinExistence type="predicted"/>